<dbReference type="GO" id="GO:0031267">
    <property type="term" value="F:small GTPase binding"/>
    <property type="evidence" value="ECO:0007669"/>
    <property type="project" value="EnsemblFungi"/>
</dbReference>
<dbReference type="STRING" id="1071381.G8C022"/>
<dbReference type="Gene3D" id="3.80.10.10">
    <property type="entry name" value="Ribonuclease Inhibitor"/>
    <property type="match status" value="1"/>
</dbReference>
<dbReference type="Proteomes" id="UP000005666">
    <property type="component" value="Chromosome 12"/>
</dbReference>
<reference evidence="3 4" key="1">
    <citation type="journal article" date="2011" name="Proc. Natl. Acad. Sci. U.S.A.">
        <title>Evolutionary erosion of yeast sex chromosomes by mating-type switching accidents.</title>
        <authorList>
            <person name="Gordon J.L."/>
            <person name="Armisen D."/>
            <person name="Proux-Wera E."/>
            <person name="Oheigeartaigh S.S."/>
            <person name="Byrne K.P."/>
            <person name="Wolfe K.H."/>
        </authorList>
    </citation>
    <scope>NUCLEOTIDE SEQUENCE [LARGE SCALE GENOMIC DNA]</scope>
    <source>
        <strain evidence="4">ATCC 24235 / CBS 4417 / NBRC 1672 / NRRL Y-8282 / UCD 70-5</strain>
    </source>
</reference>
<dbReference type="OrthoDB" id="550575at2759"/>
<dbReference type="SMART" id="SM00367">
    <property type="entry name" value="LRR_CC"/>
    <property type="match status" value="3"/>
</dbReference>
<dbReference type="GO" id="GO:0032984">
    <property type="term" value="P:protein-containing complex disassembly"/>
    <property type="evidence" value="ECO:0007669"/>
    <property type="project" value="EnsemblFungi"/>
</dbReference>
<evidence type="ECO:0000256" key="1">
    <source>
        <dbReference type="SAM" id="MobiDB-lite"/>
    </source>
</evidence>
<dbReference type="PANTHER" id="PTHR13318">
    <property type="entry name" value="PARTNER OF PAIRED, ISOFORM B-RELATED"/>
    <property type="match status" value="1"/>
</dbReference>
<dbReference type="RefSeq" id="XP_003687934.1">
    <property type="nucleotide sequence ID" value="XM_003687886.1"/>
</dbReference>
<keyword evidence="4" id="KW-1185">Reference proteome</keyword>
<feature type="domain" description="F-box/LRR-repeat protein 15-like leucin rich repeat" evidence="2">
    <location>
        <begin position="243"/>
        <end position="391"/>
    </location>
</feature>
<dbReference type="GO" id="GO:0031578">
    <property type="term" value="P:mitotic spindle orientation checkpoint signaling"/>
    <property type="evidence" value="ECO:0007669"/>
    <property type="project" value="EnsemblFungi"/>
</dbReference>
<dbReference type="GO" id="GO:0019005">
    <property type="term" value="C:SCF ubiquitin ligase complex"/>
    <property type="evidence" value="ECO:0007669"/>
    <property type="project" value="TreeGrafter"/>
</dbReference>
<dbReference type="eggNOG" id="KOG1947">
    <property type="taxonomic scope" value="Eukaryota"/>
</dbReference>
<dbReference type="GeneID" id="11531749"/>
<organism evidence="3 4">
    <name type="scientific">Tetrapisispora phaffii (strain ATCC 24235 / CBS 4417 / NBRC 1672 / NRRL Y-8282 / UCD 70-5)</name>
    <name type="common">Yeast</name>
    <name type="synonym">Fabospora phaffii</name>
    <dbReference type="NCBI Taxonomy" id="1071381"/>
    <lineage>
        <taxon>Eukaryota</taxon>
        <taxon>Fungi</taxon>
        <taxon>Dikarya</taxon>
        <taxon>Ascomycota</taxon>
        <taxon>Saccharomycotina</taxon>
        <taxon>Saccharomycetes</taxon>
        <taxon>Saccharomycetales</taxon>
        <taxon>Saccharomycetaceae</taxon>
        <taxon>Tetrapisispora</taxon>
    </lineage>
</organism>
<dbReference type="KEGG" id="tpf:TPHA_0L01450"/>
<dbReference type="InterPro" id="IPR057207">
    <property type="entry name" value="FBXL15_LRR"/>
</dbReference>
<dbReference type="GO" id="GO:0007094">
    <property type="term" value="P:mitotic spindle assembly checkpoint signaling"/>
    <property type="evidence" value="ECO:0007669"/>
    <property type="project" value="EnsemblFungi"/>
</dbReference>
<dbReference type="GO" id="GO:2001042">
    <property type="term" value="P:negative regulation of septum digestion after cytokinesis"/>
    <property type="evidence" value="ECO:0007669"/>
    <property type="project" value="EnsemblFungi"/>
</dbReference>
<dbReference type="GO" id="GO:0005634">
    <property type="term" value="C:nucleus"/>
    <property type="evidence" value="ECO:0007669"/>
    <property type="project" value="EnsemblFungi"/>
</dbReference>
<dbReference type="EMBL" id="HE612867">
    <property type="protein sequence ID" value="CCE65500.1"/>
    <property type="molecule type" value="Genomic_DNA"/>
</dbReference>
<evidence type="ECO:0000259" key="2">
    <source>
        <dbReference type="Pfam" id="PF25372"/>
    </source>
</evidence>
<dbReference type="GO" id="GO:0031146">
    <property type="term" value="P:SCF-dependent proteasomal ubiquitin-dependent protein catabolic process"/>
    <property type="evidence" value="ECO:0007669"/>
    <property type="project" value="EnsemblFungi"/>
</dbReference>
<dbReference type="HOGENOM" id="CLU_031725_0_0_1"/>
<proteinExistence type="predicted"/>
<dbReference type="OMA" id="IGLAGCH"/>
<protein>
    <recommendedName>
        <fullName evidence="2">F-box/LRR-repeat protein 15-like leucin rich repeat domain-containing protein</fullName>
    </recommendedName>
</protein>
<dbReference type="GO" id="GO:0005933">
    <property type="term" value="C:cellular bud"/>
    <property type="evidence" value="ECO:0007669"/>
    <property type="project" value="EnsemblFungi"/>
</dbReference>
<gene>
    <name evidence="3" type="primary">TPHA0L01450</name>
    <name evidence="3" type="ordered locus">TPHA_0L01450</name>
</gene>
<sequence length="472" mass="54307">MNMFSRFGYPRKRPYEPLFDDVSNRVSKRRNSDDSQNSAELSVKTQFNNNTQLPTPEVSPIKPSGVLERKFSELNLIKHIPKTEDTHQIFKIPEILANILKFVQLQDYCESDKHAKEIKTLLRGRNAPQSYRHCLMMYQNEEVAKHIWNKLTEKSSQTTTNNDSNTLYNCLSVNKLWYYLGAPMFSEQIVFENEDMFRKFLINLTTPIKPKSIIIKNIRSTVDYTTYLLNPNLNLSEVTHLELKLCHYFVPPVQWFKNLTKLETLSFPGSKKISDRYLFEVLMDGSLSNLKHLDLRACENVTDAGIVYVATKCPQLQSCNLGRHKSGESITGVSVAALSMHTNIETLGLTGCNINDAAIWELANTCGKNITRLAINNCKLLSNLSLRIITNYTYFPNLSVLEIKNVPGFIEVKSLVVFKNWKHSIKRPFLLETCERVNKLIQTEESKVMRTNSLTAIRDMTEWVNENIEDKC</sequence>
<dbReference type="Pfam" id="PF25372">
    <property type="entry name" value="DUF7885"/>
    <property type="match status" value="1"/>
</dbReference>
<dbReference type="AlphaFoldDB" id="G8C022"/>
<dbReference type="GO" id="GO:0005737">
    <property type="term" value="C:cytoplasm"/>
    <property type="evidence" value="ECO:0007669"/>
    <property type="project" value="EnsemblFungi"/>
</dbReference>
<name>G8C022_TETPH</name>
<dbReference type="SUPFAM" id="SSF52047">
    <property type="entry name" value="RNI-like"/>
    <property type="match status" value="1"/>
</dbReference>
<evidence type="ECO:0000313" key="4">
    <source>
        <dbReference type="Proteomes" id="UP000005666"/>
    </source>
</evidence>
<evidence type="ECO:0000313" key="3">
    <source>
        <dbReference type="EMBL" id="CCE65500.1"/>
    </source>
</evidence>
<accession>G8C022</accession>
<dbReference type="InterPro" id="IPR032675">
    <property type="entry name" value="LRR_dom_sf"/>
</dbReference>
<feature type="region of interest" description="Disordered" evidence="1">
    <location>
        <begin position="20"/>
        <end position="40"/>
    </location>
</feature>
<dbReference type="InterPro" id="IPR006553">
    <property type="entry name" value="Leu-rich_rpt_Cys-con_subtyp"/>
</dbReference>